<keyword evidence="2 5" id="KW-0813">Transport</keyword>
<reference evidence="7 8" key="1">
    <citation type="submission" date="2024-07" db="EMBL/GenBank/DDBJ databases">
        <title>Description of Labrys sedimenti sp. nov., isolated from a diclofenac-degrading enrichment culture.</title>
        <authorList>
            <person name="Tancsics A."/>
            <person name="Csepanyi A."/>
        </authorList>
    </citation>
    <scope>NUCLEOTIDE SEQUENCE [LARGE SCALE GENOMIC DNA]</scope>
    <source>
        <strain evidence="7 8">LMG 23578</strain>
    </source>
</reference>
<keyword evidence="5" id="KW-0472">Membrane</keyword>
<evidence type="ECO:0000256" key="2">
    <source>
        <dbReference type="ARBA" id="ARBA00022448"/>
    </source>
</evidence>
<keyword evidence="5" id="KW-0997">Cell inner membrane</keyword>
<keyword evidence="8" id="KW-1185">Reference proteome</keyword>
<organism evidence="7 8">
    <name type="scientific">Labrys neptuniae</name>
    <dbReference type="NCBI Taxonomy" id="376174"/>
    <lineage>
        <taxon>Bacteria</taxon>
        <taxon>Pseudomonadati</taxon>
        <taxon>Pseudomonadota</taxon>
        <taxon>Alphaproteobacteria</taxon>
        <taxon>Hyphomicrobiales</taxon>
        <taxon>Xanthobacteraceae</taxon>
        <taxon>Labrys</taxon>
    </lineage>
</organism>
<dbReference type="EMBL" id="JBFNQD010000011">
    <property type="protein sequence ID" value="MEW9308956.1"/>
    <property type="molecule type" value="Genomic_DNA"/>
</dbReference>
<dbReference type="InterPro" id="IPR005892">
    <property type="entry name" value="Gly-betaine_transp_ATP-bd"/>
</dbReference>
<keyword evidence="5" id="KW-1003">Cell membrane</keyword>
<dbReference type="Pfam" id="PF00005">
    <property type="entry name" value="ABC_tran"/>
    <property type="match status" value="1"/>
</dbReference>
<dbReference type="PROSITE" id="PS50893">
    <property type="entry name" value="ABC_TRANSPORTER_2"/>
    <property type="match status" value="1"/>
</dbReference>
<comment type="similarity">
    <text evidence="1 5">Belongs to the ABC transporter superfamily.</text>
</comment>
<dbReference type="SMART" id="SM00382">
    <property type="entry name" value="AAA"/>
    <property type="match status" value="1"/>
</dbReference>
<dbReference type="Gene3D" id="3.10.580.10">
    <property type="entry name" value="CBS-domain"/>
    <property type="match status" value="1"/>
</dbReference>
<dbReference type="GO" id="GO:0005524">
    <property type="term" value="F:ATP binding"/>
    <property type="evidence" value="ECO:0007669"/>
    <property type="project" value="UniProtKB-KW"/>
</dbReference>
<dbReference type="NCBIfam" id="TIGR01186">
    <property type="entry name" value="proV"/>
    <property type="match status" value="1"/>
</dbReference>
<evidence type="ECO:0000256" key="5">
    <source>
        <dbReference type="RuleBase" id="RU369116"/>
    </source>
</evidence>
<gene>
    <name evidence="7" type="ORF">ABXS05_25635</name>
</gene>
<evidence type="ECO:0000256" key="4">
    <source>
        <dbReference type="ARBA" id="ARBA00022840"/>
    </source>
</evidence>
<dbReference type="InterPro" id="IPR003439">
    <property type="entry name" value="ABC_transporter-like_ATP-bd"/>
</dbReference>
<comment type="caution">
    <text evidence="7">The sequence shown here is derived from an EMBL/GenBank/DDBJ whole genome shotgun (WGS) entry which is preliminary data.</text>
</comment>
<dbReference type="EC" id="7.6.2.9" evidence="5"/>
<proteinExistence type="inferred from homology"/>
<comment type="subcellular location">
    <subcellularLocation>
        <location evidence="5">Cell inner membrane</location>
        <topology evidence="5">Peripheral membrane protein</topology>
    </subcellularLocation>
</comment>
<dbReference type="InterPro" id="IPR027417">
    <property type="entry name" value="P-loop_NTPase"/>
</dbReference>
<dbReference type="InterPro" id="IPR003593">
    <property type="entry name" value="AAA+_ATPase"/>
</dbReference>
<sequence length="470" mass="51867">MTRARISSRRCPKTNYDGTAQPRMLPFLGYTGKLLLRRDGRRSSVRAFYWLEWRHAALAKTLRKACRGTENDVTDRIAIRNLYKIFGNAPDRALDLLKSGETKETVLARTGQVVGLCDVSISVPVGSIYMIMGLSGSGKSTLARCINRLIEPDAGTITIDGEPVTGTSEARLREIRRTRVSMVFQHFALLPNRTVIENAEFGLKLRGVGAGERRRKALEVLDVVGLSAWANHLPKALSGGMRQRVGLARALATEADVLIMDEAFSALDPLIRSEMQDELLRLQRTLKKTILFITHDFQEALKLGSRVAIMADGMVMREGTPQEIVLDPRHPYVAAFTRDIDRARLFDAASVMEPCQPLALNGCHETADMAGQSGTTFVVDERHRIAGVIDGTRIGDLRRGMDVRKLLTQDYEAVRHTARLADIAGIYRADRPIAVVDDDGQFLGRVDPVRILGRIATPAAAPAQSRMTGG</sequence>
<protein>
    <recommendedName>
        <fullName evidence="5">Quaternary amine transport ATP-binding protein</fullName>
        <ecNumber evidence="5">7.6.2.9</ecNumber>
    </recommendedName>
</protein>
<dbReference type="InterPro" id="IPR046342">
    <property type="entry name" value="CBS_dom_sf"/>
</dbReference>
<comment type="subunit">
    <text evidence="5">The complex is probably composed of two ATP-binding proteins, two transmembrane proteins and a solute-binding protein.</text>
</comment>
<dbReference type="Gene3D" id="3.40.50.300">
    <property type="entry name" value="P-loop containing nucleotide triphosphate hydrolases"/>
    <property type="match status" value="1"/>
</dbReference>
<comment type="catalytic activity">
    <reaction evidence="5">
        <text>a quaternary ammonium(out) + ATP + H2O = a quaternary ammonium(in) + ADP + phosphate + H(+)</text>
        <dbReference type="Rhea" id="RHEA:11036"/>
        <dbReference type="ChEBI" id="CHEBI:15377"/>
        <dbReference type="ChEBI" id="CHEBI:15378"/>
        <dbReference type="ChEBI" id="CHEBI:30616"/>
        <dbReference type="ChEBI" id="CHEBI:35267"/>
        <dbReference type="ChEBI" id="CHEBI:43474"/>
        <dbReference type="ChEBI" id="CHEBI:456216"/>
    </reaction>
</comment>
<evidence type="ECO:0000313" key="7">
    <source>
        <dbReference type="EMBL" id="MEW9308956.1"/>
    </source>
</evidence>
<dbReference type="Proteomes" id="UP001555786">
    <property type="component" value="Unassembled WGS sequence"/>
</dbReference>
<evidence type="ECO:0000313" key="8">
    <source>
        <dbReference type="Proteomes" id="UP001555786"/>
    </source>
</evidence>
<accession>A0ABV3PTG1</accession>
<dbReference type="PANTHER" id="PTHR43869">
    <property type="entry name" value="GLYCINE BETAINE/PROLINE BETAINE TRANSPORT SYSTEM ATP-BINDING PROTEIN PROV"/>
    <property type="match status" value="1"/>
</dbReference>
<dbReference type="SUPFAM" id="SSF52540">
    <property type="entry name" value="P-loop containing nucleoside triphosphate hydrolases"/>
    <property type="match status" value="1"/>
</dbReference>
<evidence type="ECO:0000259" key="6">
    <source>
        <dbReference type="PROSITE" id="PS50893"/>
    </source>
</evidence>
<dbReference type="InterPro" id="IPR051921">
    <property type="entry name" value="ABC_osmolyte_uptake_ATP-bind"/>
</dbReference>
<evidence type="ECO:0000256" key="3">
    <source>
        <dbReference type="ARBA" id="ARBA00022741"/>
    </source>
</evidence>
<evidence type="ECO:0000256" key="1">
    <source>
        <dbReference type="ARBA" id="ARBA00005417"/>
    </source>
</evidence>
<dbReference type="InterPro" id="IPR017871">
    <property type="entry name" value="ABC_transporter-like_CS"/>
</dbReference>
<dbReference type="PROSITE" id="PS00211">
    <property type="entry name" value="ABC_TRANSPORTER_1"/>
    <property type="match status" value="1"/>
</dbReference>
<dbReference type="PANTHER" id="PTHR43869:SF1">
    <property type="entry name" value="GLYCINE BETAINE_PROLINE BETAINE TRANSPORT SYSTEM ATP-BINDING PROTEIN PROV"/>
    <property type="match status" value="1"/>
</dbReference>
<keyword evidence="4 5" id="KW-0067">ATP-binding</keyword>
<dbReference type="SUPFAM" id="SSF54631">
    <property type="entry name" value="CBS-domain pair"/>
    <property type="match status" value="1"/>
</dbReference>
<keyword evidence="3 5" id="KW-0547">Nucleotide-binding</keyword>
<feature type="domain" description="ABC transporter" evidence="6">
    <location>
        <begin position="91"/>
        <end position="337"/>
    </location>
</feature>
<name>A0ABV3PTG1_9HYPH</name>